<feature type="compositionally biased region" description="Basic and acidic residues" evidence="6">
    <location>
        <begin position="871"/>
        <end position="881"/>
    </location>
</feature>
<keyword evidence="4" id="KW-0067">ATP-binding</keyword>
<dbReference type="SUPFAM" id="SSF56112">
    <property type="entry name" value="Protein kinase-like (PK-like)"/>
    <property type="match status" value="1"/>
</dbReference>
<evidence type="ECO:0000259" key="7">
    <source>
        <dbReference type="PROSITE" id="PS50011"/>
    </source>
</evidence>
<evidence type="ECO:0000256" key="6">
    <source>
        <dbReference type="SAM" id="MobiDB-lite"/>
    </source>
</evidence>
<evidence type="ECO:0000256" key="2">
    <source>
        <dbReference type="ARBA" id="ARBA00022741"/>
    </source>
</evidence>
<evidence type="ECO:0000256" key="3">
    <source>
        <dbReference type="ARBA" id="ARBA00022777"/>
    </source>
</evidence>
<dbReference type="SMART" id="SM00220">
    <property type="entry name" value="S_TKc"/>
    <property type="match status" value="1"/>
</dbReference>
<dbReference type="RefSeq" id="WP_178932824.1">
    <property type="nucleotide sequence ID" value="NZ_JACBAZ010000004.1"/>
</dbReference>
<dbReference type="Gene3D" id="1.10.510.10">
    <property type="entry name" value="Transferase(Phosphotransferase) domain 1"/>
    <property type="match status" value="1"/>
</dbReference>
<feature type="compositionally biased region" description="Polar residues" evidence="6">
    <location>
        <begin position="293"/>
        <end position="302"/>
    </location>
</feature>
<keyword evidence="1" id="KW-0808">Transferase</keyword>
<dbReference type="Gene3D" id="3.30.200.20">
    <property type="entry name" value="Phosphorylase Kinase, domain 1"/>
    <property type="match status" value="1"/>
</dbReference>
<dbReference type="SUPFAM" id="SSF56436">
    <property type="entry name" value="C-type lectin-like"/>
    <property type="match status" value="2"/>
</dbReference>
<sequence>MTTAIPDTDFTPPSIEEIAALLPAYEILSFIAKGGMGAVYMANHISLDRKVAIKVLPRHFGEDEEFRTSFESEAKSMARLNHPNLVGIYDFGQVDGLLYIIMEMVEGPSLFDATHGNVLAPEEAAELTLKICQGLANAHEQGLLHRDVKPANILIDQYAEPKIGDFGLARPVTDHDKDSAFGTPGYTAPEVVQNPYAVDQSTDLYAVGVILYELITSELPSIPYQPVTHTVPCSPEFDRIISKAMHPIPGKRYRSAEEMIDDLKPLLNATPAPTQTTALITPSPAPTGPRPASQPTYTTRPQSEAGHLVRNIAVIAILLVAIVASWKGYQAVKENRRIEQARIDEKKAEDERLRKLEIEKKRKAKALAELNKAPQEVEIVETPEESLQRLKPFLVNGQRAEMPKGSVTRMGKTRLFIDEKMTWHEAQQFCAEYGGHLAVTADDQDLSLLSNKIPSNTSVWLGAGTAGKNNWSWIDGSPWNLNIRSTSKSYYVSVDDIGSLTPKPASAKNSFFIEWKTNGEQQASFEQQLKRCAEQIRSGNAYYPPGTISYSNQHYLLVKLDADWNQAQAMAELAGASLVVPSDPDENEWLISSINAQLPNGSACWIGGMRKENAAWHWASGETWSFAKWAPSSPAVHKDTKAACCINGNEGWSDLPNDNECSYFMIEWNPATRAAPEQSKTTIVSNDVEALQNICKKSIRKIFTTHDKKFEDNIAAYKRELGLELRRLPNNQRLALTPTYTLLVDHCSANRIPYYTDLYTLNKNLAKTVTYRADKQKSYETSMILEVEQLRNRYHQELKKLITSYNEKGLKSKAVDVSEEITSTKTYSVFVTHISDGDLAIVQGKKTTVIPEEEDEDGDEDDEEKEEVEEPSPRKRGTETY</sequence>
<dbReference type="GO" id="GO:0004674">
    <property type="term" value="F:protein serine/threonine kinase activity"/>
    <property type="evidence" value="ECO:0007669"/>
    <property type="project" value="TreeGrafter"/>
</dbReference>
<feature type="coiled-coil region" evidence="5">
    <location>
        <begin position="329"/>
        <end position="373"/>
    </location>
</feature>
<evidence type="ECO:0000256" key="4">
    <source>
        <dbReference type="ARBA" id="ARBA00022840"/>
    </source>
</evidence>
<dbReference type="SMART" id="SM00034">
    <property type="entry name" value="CLECT"/>
    <property type="match status" value="2"/>
</dbReference>
<evidence type="ECO:0000256" key="1">
    <source>
        <dbReference type="ARBA" id="ARBA00022679"/>
    </source>
</evidence>
<dbReference type="CDD" id="cd00037">
    <property type="entry name" value="CLECT"/>
    <property type="match status" value="1"/>
</dbReference>
<dbReference type="CDD" id="cd14014">
    <property type="entry name" value="STKc_PknB_like"/>
    <property type="match status" value="1"/>
</dbReference>
<keyword evidence="10" id="KW-1185">Reference proteome</keyword>
<dbReference type="PANTHER" id="PTHR43289">
    <property type="entry name" value="MITOGEN-ACTIVATED PROTEIN KINASE KINASE KINASE 20-RELATED"/>
    <property type="match status" value="1"/>
</dbReference>
<keyword evidence="5" id="KW-0175">Coiled coil</keyword>
<feature type="domain" description="C-type lectin" evidence="8">
    <location>
        <begin position="550"/>
        <end position="654"/>
    </location>
</feature>
<evidence type="ECO:0000256" key="5">
    <source>
        <dbReference type="SAM" id="Coils"/>
    </source>
</evidence>
<dbReference type="PANTHER" id="PTHR43289:SF6">
    <property type="entry name" value="SERINE_THREONINE-PROTEIN KINASE NEKL-3"/>
    <property type="match status" value="1"/>
</dbReference>
<organism evidence="9 10">
    <name type="scientific">Oceaniferula marina</name>
    <dbReference type="NCBI Taxonomy" id="2748318"/>
    <lineage>
        <taxon>Bacteria</taxon>
        <taxon>Pseudomonadati</taxon>
        <taxon>Verrucomicrobiota</taxon>
        <taxon>Verrucomicrobiia</taxon>
        <taxon>Verrucomicrobiales</taxon>
        <taxon>Verrucomicrobiaceae</taxon>
        <taxon>Oceaniferula</taxon>
    </lineage>
</organism>
<evidence type="ECO:0000259" key="8">
    <source>
        <dbReference type="PROSITE" id="PS50041"/>
    </source>
</evidence>
<dbReference type="InterPro" id="IPR001304">
    <property type="entry name" value="C-type_lectin-like"/>
</dbReference>
<keyword evidence="2" id="KW-0547">Nucleotide-binding</keyword>
<dbReference type="Gene3D" id="3.10.100.10">
    <property type="entry name" value="Mannose-Binding Protein A, subunit A"/>
    <property type="match status" value="2"/>
</dbReference>
<name>A0A851GFZ5_9BACT</name>
<dbReference type="InterPro" id="IPR016187">
    <property type="entry name" value="CTDL_fold"/>
</dbReference>
<dbReference type="Pfam" id="PF00059">
    <property type="entry name" value="Lectin_C"/>
    <property type="match status" value="1"/>
</dbReference>
<keyword evidence="3 9" id="KW-0418">Kinase</keyword>
<feature type="domain" description="Protein kinase" evidence="7">
    <location>
        <begin position="25"/>
        <end position="297"/>
    </location>
</feature>
<dbReference type="InterPro" id="IPR000719">
    <property type="entry name" value="Prot_kinase_dom"/>
</dbReference>
<feature type="domain" description="C-type lectin" evidence="8">
    <location>
        <begin position="409"/>
        <end position="478"/>
    </location>
</feature>
<feature type="compositionally biased region" description="Acidic residues" evidence="6">
    <location>
        <begin position="851"/>
        <end position="870"/>
    </location>
</feature>
<dbReference type="InterPro" id="IPR016186">
    <property type="entry name" value="C-type_lectin-like/link_sf"/>
</dbReference>
<dbReference type="AlphaFoldDB" id="A0A851GFZ5"/>
<dbReference type="PROSITE" id="PS50011">
    <property type="entry name" value="PROTEIN_KINASE_DOM"/>
    <property type="match status" value="1"/>
</dbReference>
<dbReference type="GO" id="GO:0005524">
    <property type="term" value="F:ATP binding"/>
    <property type="evidence" value="ECO:0007669"/>
    <property type="project" value="UniProtKB-KW"/>
</dbReference>
<protein>
    <submittedName>
        <fullName evidence="9">Protein kinase</fullName>
    </submittedName>
</protein>
<dbReference type="Pfam" id="PF00069">
    <property type="entry name" value="Pkinase"/>
    <property type="match status" value="1"/>
</dbReference>
<dbReference type="PROSITE" id="PS50041">
    <property type="entry name" value="C_TYPE_LECTIN_2"/>
    <property type="match status" value="2"/>
</dbReference>
<proteinExistence type="predicted"/>
<dbReference type="Proteomes" id="UP000557872">
    <property type="component" value="Unassembled WGS sequence"/>
</dbReference>
<evidence type="ECO:0000313" key="9">
    <source>
        <dbReference type="EMBL" id="NWK56129.1"/>
    </source>
</evidence>
<feature type="region of interest" description="Disordered" evidence="6">
    <location>
        <begin position="275"/>
        <end position="302"/>
    </location>
</feature>
<accession>A0A851GFZ5</accession>
<comment type="caution">
    <text evidence="9">The sequence shown here is derived from an EMBL/GenBank/DDBJ whole genome shotgun (WGS) entry which is preliminary data.</text>
</comment>
<dbReference type="InterPro" id="IPR008271">
    <property type="entry name" value="Ser/Thr_kinase_AS"/>
</dbReference>
<dbReference type="InterPro" id="IPR011009">
    <property type="entry name" value="Kinase-like_dom_sf"/>
</dbReference>
<gene>
    <name evidence="9" type="ORF">HW115_10950</name>
</gene>
<dbReference type="PROSITE" id="PS00108">
    <property type="entry name" value="PROTEIN_KINASE_ST"/>
    <property type="match status" value="1"/>
</dbReference>
<reference evidence="9 10" key="1">
    <citation type="submission" date="2020-07" db="EMBL/GenBank/DDBJ databases">
        <title>Roseicoccus Jingziensis gen. nov., sp. nov., isolated from coastal seawater.</title>
        <authorList>
            <person name="Feng X."/>
        </authorList>
    </citation>
    <scope>NUCLEOTIDE SEQUENCE [LARGE SCALE GENOMIC DNA]</scope>
    <source>
        <strain evidence="9 10">N1E253</strain>
    </source>
</reference>
<feature type="region of interest" description="Disordered" evidence="6">
    <location>
        <begin position="843"/>
        <end position="881"/>
    </location>
</feature>
<dbReference type="EMBL" id="JACBAZ010000004">
    <property type="protein sequence ID" value="NWK56129.1"/>
    <property type="molecule type" value="Genomic_DNA"/>
</dbReference>
<evidence type="ECO:0000313" key="10">
    <source>
        <dbReference type="Proteomes" id="UP000557872"/>
    </source>
</evidence>